<comment type="caution">
    <text evidence="12">The sequence shown here is derived from an EMBL/GenBank/DDBJ whole genome shotgun (WGS) entry which is preliminary data.</text>
</comment>
<gene>
    <name evidence="12" type="ORF">EDC61_11217</name>
</gene>
<dbReference type="PANTHER" id="PTHR43294">
    <property type="entry name" value="SODIUM/POTASSIUM-TRANSPORTING ATPASE SUBUNIT ALPHA"/>
    <property type="match status" value="1"/>
</dbReference>
<dbReference type="InterPro" id="IPR036412">
    <property type="entry name" value="HAD-like_sf"/>
</dbReference>
<keyword evidence="6" id="KW-0067">ATP-binding</keyword>
<dbReference type="RefSeq" id="WP_126463562.1">
    <property type="nucleotide sequence ID" value="NZ_AP018721.1"/>
</dbReference>
<keyword evidence="3" id="KW-1003">Cell membrane</keyword>
<dbReference type="SFLD" id="SFLDG00002">
    <property type="entry name" value="C1.7:_P-type_atpase_like"/>
    <property type="match status" value="1"/>
</dbReference>
<dbReference type="NCBIfam" id="TIGR01494">
    <property type="entry name" value="ATPase_P-type"/>
    <property type="match status" value="2"/>
</dbReference>
<accession>A0A4R3JTU0</accession>
<dbReference type="Pfam" id="PF13246">
    <property type="entry name" value="Cation_ATPase"/>
    <property type="match status" value="1"/>
</dbReference>
<dbReference type="FunFam" id="3.40.50.1000:FF:000083">
    <property type="entry name" value="Sodium/potassium-transporting ATPase subunit alpha"/>
    <property type="match status" value="1"/>
</dbReference>
<dbReference type="Gene3D" id="2.70.150.10">
    <property type="entry name" value="Calcium-transporting ATPase, cytoplasmic transduction domain A"/>
    <property type="match status" value="1"/>
</dbReference>
<dbReference type="SUPFAM" id="SSF56784">
    <property type="entry name" value="HAD-like"/>
    <property type="match status" value="1"/>
</dbReference>
<evidence type="ECO:0000256" key="5">
    <source>
        <dbReference type="ARBA" id="ARBA00022741"/>
    </source>
</evidence>
<comment type="similarity">
    <text evidence="2">Belongs to the cation transport ATPase (P-type) (TC 3.A.3) family. Type IIA subfamily.</text>
</comment>
<evidence type="ECO:0000256" key="3">
    <source>
        <dbReference type="ARBA" id="ARBA00022475"/>
    </source>
</evidence>
<dbReference type="GO" id="GO:0015662">
    <property type="term" value="F:P-type ion transporter activity"/>
    <property type="evidence" value="ECO:0007669"/>
    <property type="project" value="UniProtKB-ARBA"/>
</dbReference>
<feature type="transmembrane region" description="Helical" evidence="10">
    <location>
        <begin position="84"/>
        <end position="102"/>
    </location>
</feature>
<dbReference type="InterPro" id="IPR006068">
    <property type="entry name" value="ATPase_P-typ_cation-transptr_C"/>
</dbReference>
<dbReference type="InterPro" id="IPR018303">
    <property type="entry name" value="ATPase_P-typ_P_site"/>
</dbReference>
<dbReference type="AlphaFoldDB" id="A0A4R3JTU0"/>
<protein>
    <submittedName>
        <fullName evidence="12">Calcium-translocating P-type ATPase</fullName>
    </submittedName>
</protein>
<feature type="transmembrane region" description="Helical" evidence="10">
    <location>
        <begin position="851"/>
        <end position="875"/>
    </location>
</feature>
<dbReference type="InterPro" id="IPR008250">
    <property type="entry name" value="ATPase_P-typ_transduc_dom_A_sf"/>
</dbReference>
<dbReference type="PRINTS" id="PR00120">
    <property type="entry name" value="HATPASE"/>
</dbReference>
<feature type="transmembrane region" description="Helical" evidence="10">
    <location>
        <begin position="273"/>
        <end position="299"/>
    </location>
</feature>
<keyword evidence="9 10" id="KW-0472">Membrane</keyword>
<evidence type="ECO:0000256" key="7">
    <source>
        <dbReference type="ARBA" id="ARBA00022967"/>
    </source>
</evidence>
<dbReference type="SUPFAM" id="SSF81660">
    <property type="entry name" value="Metal cation-transporting ATPase, ATP-binding domain N"/>
    <property type="match status" value="1"/>
</dbReference>
<dbReference type="GO" id="GO:0016887">
    <property type="term" value="F:ATP hydrolysis activity"/>
    <property type="evidence" value="ECO:0007669"/>
    <property type="project" value="InterPro"/>
</dbReference>
<dbReference type="PANTHER" id="PTHR43294:SF21">
    <property type="entry name" value="CATION TRANSPORTING ATPASE"/>
    <property type="match status" value="1"/>
</dbReference>
<evidence type="ECO:0000256" key="2">
    <source>
        <dbReference type="ARBA" id="ARBA00005675"/>
    </source>
</evidence>
<evidence type="ECO:0000256" key="8">
    <source>
        <dbReference type="ARBA" id="ARBA00022989"/>
    </source>
</evidence>
<evidence type="ECO:0000259" key="11">
    <source>
        <dbReference type="SMART" id="SM00831"/>
    </source>
</evidence>
<dbReference type="SMART" id="SM00831">
    <property type="entry name" value="Cation_ATPase_N"/>
    <property type="match status" value="1"/>
</dbReference>
<dbReference type="GO" id="GO:0005886">
    <property type="term" value="C:plasma membrane"/>
    <property type="evidence" value="ECO:0007669"/>
    <property type="project" value="UniProtKB-SubCell"/>
</dbReference>
<dbReference type="EMBL" id="SLZY01000012">
    <property type="protein sequence ID" value="TCS71002.1"/>
    <property type="molecule type" value="Genomic_DNA"/>
</dbReference>
<keyword evidence="7" id="KW-1278">Translocase</keyword>
<reference evidence="12 13" key="1">
    <citation type="submission" date="2019-03" db="EMBL/GenBank/DDBJ databases">
        <title>Genomic Encyclopedia of Type Strains, Phase IV (KMG-IV): sequencing the most valuable type-strain genomes for metagenomic binning, comparative biology and taxonomic classification.</title>
        <authorList>
            <person name="Goeker M."/>
        </authorList>
    </citation>
    <scope>NUCLEOTIDE SEQUENCE [LARGE SCALE GENOMIC DNA]</scope>
    <source>
        <strain evidence="12 13">DSM 103923</strain>
    </source>
</reference>
<dbReference type="SUPFAM" id="SSF81665">
    <property type="entry name" value="Calcium ATPase, transmembrane domain M"/>
    <property type="match status" value="1"/>
</dbReference>
<evidence type="ECO:0000256" key="4">
    <source>
        <dbReference type="ARBA" id="ARBA00022692"/>
    </source>
</evidence>
<dbReference type="InterPro" id="IPR023214">
    <property type="entry name" value="HAD_sf"/>
</dbReference>
<dbReference type="InterPro" id="IPR004014">
    <property type="entry name" value="ATPase_P-typ_cation-transptr_N"/>
</dbReference>
<evidence type="ECO:0000313" key="13">
    <source>
        <dbReference type="Proteomes" id="UP000295135"/>
    </source>
</evidence>
<keyword evidence="8 10" id="KW-1133">Transmembrane helix</keyword>
<dbReference type="Proteomes" id="UP000295135">
    <property type="component" value="Unassembled WGS sequence"/>
</dbReference>
<dbReference type="InterPro" id="IPR001757">
    <property type="entry name" value="P_typ_ATPase"/>
</dbReference>
<feature type="transmembrane region" description="Helical" evidence="10">
    <location>
        <begin position="51"/>
        <end position="72"/>
    </location>
</feature>
<feature type="transmembrane region" description="Helical" evidence="10">
    <location>
        <begin position="787"/>
        <end position="807"/>
    </location>
</feature>
<dbReference type="SFLD" id="SFLDF00027">
    <property type="entry name" value="p-type_atpase"/>
    <property type="match status" value="1"/>
</dbReference>
<keyword evidence="5" id="KW-0547">Nucleotide-binding</keyword>
<feature type="transmembrane region" description="Helical" evidence="10">
    <location>
        <begin position="827"/>
        <end position="845"/>
    </location>
</feature>
<dbReference type="OrthoDB" id="8552577at2"/>
<organism evidence="12 13">
    <name type="scientific">Sulfuritortus calidifontis</name>
    <dbReference type="NCBI Taxonomy" id="1914471"/>
    <lineage>
        <taxon>Bacteria</taxon>
        <taxon>Pseudomonadati</taxon>
        <taxon>Pseudomonadota</taxon>
        <taxon>Betaproteobacteria</taxon>
        <taxon>Nitrosomonadales</taxon>
        <taxon>Thiobacillaceae</taxon>
        <taxon>Sulfuritortus</taxon>
    </lineage>
</organism>
<evidence type="ECO:0000256" key="1">
    <source>
        <dbReference type="ARBA" id="ARBA00004651"/>
    </source>
</evidence>
<dbReference type="GO" id="GO:0005524">
    <property type="term" value="F:ATP binding"/>
    <property type="evidence" value="ECO:0007669"/>
    <property type="project" value="UniProtKB-KW"/>
</dbReference>
<dbReference type="InterPro" id="IPR050510">
    <property type="entry name" value="Cation_transp_ATPase_P-type"/>
</dbReference>
<dbReference type="Gene3D" id="3.40.1110.10">
    <property type="entry name" value="Calcium-transporting ATPase, cytoplasmic domain N"/>
    <property type="match status" value="1"/>
</dbReference>
<dbReference type="Pfam" id="PF00122">
    <property type="entry name" value="E1-E2_ATPase"/>
    <property type="match status" value="1"/>
</dbReference>
<keyword evidence="4 10" id="KW-0812">Transmembrane</keyword>
<dbReference type="Pfam" id="PF00690">
    <property type="entry name" value="Cation_ATPase_N"/>
    <property type="match status" value="1"/>
</dbReference>
<dbReference type="Gene3D" id="1.20.1110.10">
    <property type="entry name" value="Calcium-transporting ATPase, transmembrane domain"/>
    <property type="match status" value="1"/>
</dbReference>
<dbReference type="InterPro" id="IPR023299">
    <property type="entry name" value="ATPase_P-typ_cyto_dom_N"/>
</dbReference>
<dbReference type="InterPro" id="IPR023298">
    <property type="entry name" value="ATPase_P-typ_TM_dom_sf"/>
</dbReference>
<keyword evidence="13" id="KW-1185">Reference proteome</keyword>
<evidence type="ECO:0000313" key="12">
    <source>
        <dbReference type="EMBL" id="TCS71002.1"/>
    </source>
</evidence>
<evidence type="ECO:0000256" key="6">
    <source>
        <dbReference type="ARBA" id="ARBA00022840"/>
    </source>
</evidence>
<evidence type="ECO:0000256" key="10">
    <source>
        <dbReference type="SAM" id="Phobius"/>
    </source>
</evidence>
<feature type="transmembrane region" description="Helical" evidence="10">
    <location>
        <begin position="248"/>
        <end position="267"/>
    </location>
</feature>
<comment type="subcellular location">
    <subcellularLocation>
        <location evidence="1">Cell membrane</location>
        <topology evidence="1">Multi-pass membrane protein</topology>
    </subcellularLocation>
</comment>
<dbReference type="Gene3D" id="3.40.50.1000">
    <property type="entry name" value="HAD superfamily/HAD-like"/>
    <property type="match status" value="1"/>
</dbReference>
<dbReference type="PROSITE" id="PS00154">
    <property type="entry name" value="ATPASE_E1_E2"/>
    <property type="match status" value="1"/>
</dbReference>
<dbReference type="PRINTS" id="PR00119">
    <property type="entry name" value="CATATPASE"/>
</dbReference>
<feature type="transmembrane region" description="Helical" evidence="10">
    <location>
        <begin position="741"/>
        <end position="767"/>
    </location>
</feature>
<dbReference type="SUPFAM" id="SSF81653">
    <property type="entry name" value="Calcium ATPase, transduction domain A"/>
    <property type="match status" value="1"/>
</dbReference>
<dbReference type="InterPro" id="IPR059000">
    <property type="entry name" value="ATPase_P-type_domA"/>
</dbReference>
<sequence>MKIHQLSAEEALASLHSRREGLTAVEAAARLREYGENQVERMRRPPWYRRLAREFSHLFAIILWLAAALAFLSEWREPGQGMAALGWAILGVIGINGSFSFWQEYRAERVLTSLEALLPREVTVLRDGQRQRLPAPRLVPGDVVLLKEGDDVPADCRVIEAYGLRVNVAAVTGESLPQGRAAEPSVVERAIEAKNVLLAGTAVLAGEAVAVAYATGRHTEFGQIARLSQRAGAARSPLHLEIARLSRMVGLLAVLLGVGFFLVGQAIGQPFWASFVFAIGIIVANVPEGLLPTVTLSLAMAARRMARRRALVRHLPAVETLGGATVILSDKTGTLTQNRMVAQRLYLAGREATPEELANELRGGFDQALAIARHCHSLQWLASEGRFQGDPMEQALVALAERFAPERPGFERLDELPFEAERKRMTTLHATPDGPRLYSKGALEALLPLCSHAQTAAGRVAMTEAEAERWLAAEARLATQGLRVLALAWREALPAEPKSHWETGLTLVALVGLADPPRPDVPEAIATCKAAGIRVFMVTGDHPCTALAVARQIGLIEVEHPLVLTGEALRRLSPTQLQLALDAPEAIFARLSADQKLTLVQALQAKGHIVAVTGDGVNDAPALRAADIGVAMGRSGTDVAREAADLVLLDDHFATIVAAVEEGRAVYQNLRKFMTYILTSNIPEIVPYLAFVLFRIPLPLTVIQILVVDLGTDMLPALALGAEPPHPGLMREPPRKRGERLLTRGLLLRAYLFLGLMEAAAAMSAFFFVLQAGGWQYGRMLAWDDPLYLQATTATLAAIIVMQMVNVFLCRDPRQSAFRLGWLSNRLIYLGLAAELVLILVIAYTPPGQRLFGAAPLGFEVWLYLLPFALAMLVLEEARKWLWRRRSAARG</sequence>
<name>A0A4R3JTU0_9PROT</name>
<dbReference type="InterPro" id="IPR044492">
    <property type="entry name" value="P_typ_ATPase_HD_dom"/>
</dbReference>
<feature type="domain" description="Cation-transporting P-type ATPase N-terminal" evidence="11">
    <location>
        <begin position="2"/>
        <end position="75"/>
    </location>
</feature>
<dbReference type="Pfam" id="PF00689">
    <property type="entry name" value="Cation_ATPase_C"/>
    <property type="match status" value="1"/>
</dbReference>
<proteinExistence type="inferred from homology"/>
<dbReference type="SFLD" id="SFLDS00003">
    <property type="entry name" value="Haloacid_Dehalogenase"/>
    <property type="match status" value="1"/>
</dbReference>
<evidence type="ECO:0000256" key="9">
    <source>
        <dbReference type="ARBA" id="ARBA00023136"/>
    </source>
</evidence>